<name>A0A1B6L161_9HEMI</name>
<protein>
    <submittedName>
        <fullName evidence="2">Uncharacterized protein</fullName>
    </submittedName>
</protein>
<dbReference type="EMBL" id="GEBQ01022528">
    <property type="protein sequence ID" value="JAT17449.1"/>
    <property type="molecule type" value="Transcribed_RNA"/>
</dbReference>
<sequence length="103" mass="11028">KKVLRQREVKERSSSSKSLPPGTVVKSSTTLYSSSRGSKKPKEDKQLKVTVAISAKGREILRSSSVSSSPIPKDDSVISKRTETSTNIADTVPTTSSSPPVPK</sequence>
<reference evidence="2" key="1">
    <citation type="submission" date="2015-11" db="EMBL/GenBank/DDBJ databases">
        <title>De novo transcriptome assembly of four potential Pierce s Disease insect vectors from Arizona vineyards.</title>
        <authorList>
            <person name="Tassone E.E."/>
        </authorList>
    </citation>
    <scope>NUCLEOTIDE SEQUENCE</scope>
</reference>
<proteinExistence type="predicted"/>
<gene>
    <name evidence="2" type="ORF">g.52153</name>
</gene>
<feature type="region of interest" description="Disordered" evidence="1">
    <location>
        <begin position="1"/>
        <end position="47"/>
    </location>
</feature>
<feature type="compositionally biased region" description="Low complexity" evidence="1">
    <location>
        <begin position="91"/>
        <end position="103"/>
    </location>
</feature>
<feature type="non-terminal residue" evidence="2">
    <location>
        <position position="1"/>
    </location>
</feature>
<feature type="non-terminal residue" evidence="2">
    <location>
        <position position="103"/>
    </location>
</feature>
<organism evidence="2">
    <name type="scientific">Graphocephala atropunctata</name>
    <dbReference type="NCBI Taxonomy" id="36148"/>
    <lineage>
        <taxon>Eukaryota</taxon>
        <taxon>Metazoa</taxon>
        <taxon>Ecdysozoa</taxon>
        <taxon>Arthropoda</taxon>
        <taxon>Hexapoda</taxon>
        <taxon>Insecta</taxon>
        <taxon>Pterygota</taxon>
        <taxon>Neoptera</taxon>
        <taxon>Paraneoptera</taxon>
        <taxon>Hemiptera</taxon>
        <taxon>Auchenorrhyncha</taxon>
        <taxon>Membracoidea</taxon>
        <taxon>Cicadellidae</taxon>
        <taxon>Cicadellinae</taxon>
        <taxon>Cicadellini</taxon>
        <taxon>Graphocephala</taxon>
    </lineage>
</organism>
<feature type="compositionally biased region" description="Low complexity" evidence="1">
    <location>
        <begin position="27"/>
        <end position="36"/>
    </location>
</feature>
<accession>A0A1B6L161</accession>
<evidence type="ECO:0000313" key="2">
    <source>
        <dbReference type="EMBL" id="JAT17449.1"/>
    </source>
</evidence>
<evidence type="ECO:0000256" key="1">
    <source>
        <dbReference type="SAM" id="MobiDB-lite"/>
    </source>
</evidence>
<dbReference type="AlphaFoldDB" id="A0A1B6L161"/>
<feature type="region of interest" description="Disordered" evidence="1">
    <location>
        <begin position="61"/>
        <end position="103"/>
    </location>
</feature>
<feature type="compositionally biased region" description="Basic and acidic residues" evidence="1">
    <location>
        <begin position="1"/>
        <end position="14"/>
    </location>
</feature>
<feature type="compositionally biased region" description="Basic and acidic residues" evidence="1">
    <location>
        <begin position="72"/>
        <end position="83"/>
    </location>
</feature>